<dbReference type="Pfam" id="PF01535">
    <property type="entry name" value="PPR"/>
    <property type="match status" value="1"/>
</dbReference>
<dbReference type="Pfam" id="PF13041">
    <property type="entry name" value="PPR_2"/>
    <property type="match status" value="5"/>
</dbReference>
<gene>
    <name evidence="4 5 6 7" type="primary">LOC113702297</name>
</gene>
<dbReference type="RefSeq" id="XP_027079263.1">
    <property type="nucleotide sequence ID" value="XM_027223462.1"/>
</dbReference>
<feature type="repeat" description="PPR" evidence="2">
    <location>
        <begin position="376"/>
        <end position="410"/>
    </location>
</feature>
<evidence type="ECO:0000256" key="2">
    <source>
        <dbReference type="PROSITE-ProRule" id="PRU00708"/>
    </source>
</evidence>
<evidence type="ECO:0000313" key="4">
    <source>
        <dbReference type="RefSeq" id="XP_027079232.1"/>
    </source>
</evidence>
<dbReference type="InterPro" id="IPR011990">
    <property type="entry name" value="TPR-like_helical_dom_sf"/>
</dbReference>
<feature type="repeat" description="PPR" evidence="2">
    <location>
        <begin position="244"/>
        <end position="274"/>
    </location>
</feature>
<feature type="repeat" description="PPR" evidence="2">
    <location>
        <begin position="275"/>
        <end position="309"/>
    </location>
</feature>
<dbReference type="InterPro" id="IPR046960">
    <property type="entry name" value="PPR_At4g14850-like_plant"/>
</dbReference>
<reference evidence="4 5" key="2">
    <citation type="submission" date="2025-04" db="UniProtKB">
        <authorList>
            <consortium name="RefSeq"/>
        </authorList>
    </citation>
    <scope>IDENTIFICATION</scope>
    <source>
        <tissue evidence="4 5">Leaves</tissue>
    </source>
</reference>
<evidence type="ECO:0000313" key="3">
    <source>
        <dbReference type="Proteomes" id="UP001652660"/>
    </source>
</evidence>
<dbReference type="InterPro" id="IPR002885">
    <property type="entry name" value="PPR_rpt"/>
</dbReference>
<dbReference type="PANTHER" id="PTHR47926">
    <property type="entry name" value="PENTATRICOPEPTIDE REPEAT-CONTAINING PROTEIN"/>
    <property type="match status" value="1"/>
</dbReference>
<evidence type="ECO:0000256" key="1">
    <source>
        <dbReference type="ARBA" id="ARBA00022737"/>
    </source>
</evidence>
<dbReference type="FunFam" id="1.25.40.10:FF:001322">
    <property type="entry name" value="Pentatricopeptide repeat-containing protein At3g16610"/>
    <property type="match status" value="1"/>
</dbReference>
<evidence type="ECO:0000313" key="6">
    <source>
        <dbReference type="RefSeq" id="XP_027079263.1"/>
    </source>
</evidence>
<dbReference type="GO" id="GO:0009451">
    <property type="term" value="P:RNA modification"/>
    <property type="evidence" value="ECO:0007669"/>
    <property type="project" value="InterPro"/>
</dbReference>
<feature type="repeat" description="PPR" evidence="2">
    <location>
        <begin position="174"/>
        <end position="208"/>
    </location>
</feature>
<dbReference type="SUPFAM" id="SSF48452">
    <property type="entry name" value="TPR-like"/>
    <property type="match status" value="1"/>
</dbReference>
<dbReference type="GeneID" id="113702297"/>
<dbReference type="PANTHER" id="PTHR47926:SF452">
    <property type="entry name" value="PENTATRICOPEPTIDE REPEAT-CONTAINING PROTEIN"/>
    <property type="match status" value="1"/>
</dbReference>
<feature type="repeat" description="PPR" evidence="2">
    <location>
        <begin position="446"/>
        <end position="476"/>
    </location>
</feature>
<dbReference type="NCBIfam" id="TIGR00756">
    <property type="entry name" value="PPR"/>
    <property type="match status" value="7"/>
</dbReference>
<feature type="repeat" description="PPR" evidence="2">
    <location>
        <begin position="143"/>
        <end position="173"/>
    </location>
</feature>
<dbReference type="OrthoDB" id="185373at2759"/>
<dbReference type="FunFam" id="1.25.40.10:FF:000284">
    <property type="entry name" value="Pentatricopeptide repeat-containing protein"/>
    <property type="match status" value="1"/>
</dbReference>
<feature type="repeat" description="PPR" evidence="2">
    <location>
        <begin position="615"/>
        <end position="649"/>
    </location>
</feature>
<keyword evidence="3" id="KW-1185">Reference proteome</keyword>
<sequence length="697" mass="78894">MFYMDSVKLFSLLKSCINSKSLTNGKVIHQKLITLGLQNDIGLSKNLINLYISCHEFQSAELVFQTIENPLDITLWNGLMAAYSKNFMYNEALELFEKLLKFPHIRPDSYTYPSVIKACSGLKRAENGRMIHAQLIKIGILSDVVVASSMIGVYAKCDMFDYAVQLFDEMPERDVASWNTVISCYYQSRQYEKALELFENMKRMGFKPNSVTFTSAISSCARVMDLERGTRIHQDLVRSEFVLDDFIITALVDMYGKCGCLEKAKEVFEQIKKKSLVAWNVMISGYGLRGDSKSCIELLLRMNEEKIRPSSTTVSSLLMACSKSAQLHHGKFVHGYIIRNDIETDIIVSSSLVDLYFKCGSIVPAERIFLKMPKNNVISWNVMISGYVSVGSYFEALGIFNEMREVGIKPDAVTFTSALASCTQLAALEQGKEIHKLVMESKVEPNEIVMGALLDMYAKCGAVDEALCVFNQLRKRDLVSWTSMIVAFGSHGQAHEALKLFSDMLLSNVSPDRVAFIAIISACSHAGLVDDGYHYFNVMVNDYKIQPNYEDYSCLIDLLGRAGRLDEAYAILQRTPCIQGDVGLLSTLFCACHKHGEQKIGEEIARLLMQKDLDDPSTYTILANMYSSNRRWDIARKFRMKMKELGVRKNPGCSWVEIDKRIQTFFVEDKSFPFAEMVYECLSIISSHMEKDELLYD</sequence>
<dbReference type="FunFam" id="1.25.40.10:FF:000436">
    <property type="entry name" value="Pentatricopeptide repeat-containing protein At5g39350 family"/>
    <property type="match status" value="1"/>
</dbReference>
<dbReference type="InterPro" id="IPR046848">
    <property type="entry name" value="E_motif"/>
</dbReference>
<dbReference type="RefSeq" id="XP_027079240.1">
    <property type="nucleotide sequence ID" value="XM_027223439.1"/>
</dbReference>
<keyword evidence="1" id="KW-0677">Repeat</keyword>
<dbReference type="PROSITE" id="PS51375">
    <property type="entry name" value="PPR"/>
    <property type="match status" value="9"/>
</dbReference>
<accession>A0A6P6TMI1</accession>
<dbReference type="Gene3D" id="1.25.40.10">
    <property type="entry name" value="Tetratricopeptide repeat domain"/>
    <property type="match status" value="4"/>
</dbReference>
<dbReference type="GO" id="GO:0099402">
    <property type="term" value="P:plant organ development"/>
    <property type="evidence" value="ECO:0007669"/>
    <property type="project" value="UniProtKB-ARBA"/>
</dbReference>
<evidence type="ECO:0000313" key="5">
    <source>
        <dbReference type="RefSeq" id="XP_027079240.1"/>
    </source>
</evidence>
<protein>
    <submittedName>
        <fullName evidence="4 5">Pentatricopeptide repeat-containing protein At5g27110</fullName>
    </submittedName>
</protein>
<dbReference type="Proteomes" id="UP001652660">
    <property type="component" value="Chromosome 1e"/>
</dbReference>
<organism evidence="3 5">
    <name type="scientific">Coffea arabica</name>
    <name type="common">Arabian coffee</name>
    <dbReference type="NCBI Taxonomy" id="13443"/>
    <lineage>
        <taxon>Eukaryota</taxon>
        <taxon>Viridiplantae</taxon>
        <taxon>Streptophyta</taxon>
        <taxon>Embryophyta</taxon>
        <taxon>Tracheophyta</taxon>
        <taxon>Spermatophyta</taxon>
        <taxon>Magnoliopsida</taxon>
        <taxon>eudicotyledons</taxon>
        <taxon>Gunneridae</taxon>
        <taxon>Pentapetalae</taxon>
        <taxon>asterids</taxon>
        <taxon>lamiids</taxon>
        <taxon>Gentianales</taxon>
        <taxon>Rubiaceae</taxon>
        <taxon>Ixoroideae</taxon>
        <taxon>Gardenieae complex</taxon>
        <taxon>Bertiereae - Coffeeae clade</taxon>
        <taxon>Coffeeae</taxon>
        <taxon>Coffea</taxon>
    </lineage>
</organism>
<dbReference type="RefSeq" id="XP_071910728.1">
    <property type="nucleotide sequence ID" value="XM_072054627.1"/>
</dbReference>
<dbReference type="FunFam" id="1.25.40.10:FF:000158">
    <property type="entry name" value="pentatricopeptide repeat-containing protein At2g33680"/>
    <property type="match status" value="1"/>
</dbReference>
<dbReference type="GO" id="GO:0003723">
    <property type="term" value="F:RNA binding"/>
    <property type="evidence" value="ECO:0007669"/>
    <property type="project" value="InterPro"/>
</dbReference>
<dbReference type="FunFam" id="1.25.40.10:FF:000073">
    <property type="entry name" value="Pentatricopeptide repeat-containing protein chloroplastic"/>
    <property type="match status" value="1"/>
</dbReference>
<dbReference type="AlphaFoldDB" id="A0A6P6TMI1"/>
<dbReference type="RefSeq" id="XP_027079232.1">
    <property type="nucleotide sequence ID" value="XM_027223431.1"/>
</dbReference>
<reference evidence="3" key="1">
    <citation type="journal article" date="2025" name="Foods">
        <title>Unveiling the Microbial Signatures of Arabica Coffee Cherries: Insights into Ripeness Specific Diversity, Functional Traits, and Implications for Quality and Safety.</title>
        <authorList>
            <consortium name="RefSeq"/>
            <person name="Tenea G.N."/>
            <person name="Cifuentes V."/>
            <person name="Reyes P."/>
            <person name="Cevallos-Vallejos M."/>
        </authorList>
    </citation>
    <scope>NUCLEOTIDE SEQUENCE [LARGE SCALE GENOMIC DNA]</scope>
</reference>
<evidence type="ECO:0000313" key="7">
    <source>
        <dbReference type="RefSeq" id="XP_071910728.1"/>
    </source>
</evidence>
<name>A0A6P6TMI1_COFAR</name>
<proteinExistence type="predicted"/>
<feature type="repeat" description="PPR" evidence="2">
    <location>
        <begin position="72"/>
        <end position="107"/>
    </location>
</feature>
<feature type="repeat" description="PPR" evidence="2">
    <location>
        <begin position="477"/>
        <end position="511"/>
    </location>
</feature>
<dbReference type="Pfam" id="PF20431">
    <property type="entry name" value="E_motif"/>
    <property type="match status" value="1"/>
</dbReference>